<dbReference type="InterPro" id="IPR000515">
    <property type="entry name" value="MetI-like"/>
</dbReference>
<dbReference type="EMBL" id="DSMG01000029">
    <property type="protein sequence ID" value="HDX30242.1"/>
    <property type="molecule type" value="Genomic_DNA"/>
</dbReference>
<keyword evidence="6 7" id="KW-0472">Membrane</keyword>
<evidence type="ECO:0000256" key="6">
    <source>
        <dbReference type="ARBA" id="ARBA00023136"/>
    </source>
</evidence>
<evidence type="ECO:0000256" key="1">
    <source>
        <dbReference type="ARBA" id="ARBA00004651"/>
    </source>
</evidence>
<evidence type="ECO:0000256" key="3">
    <source>
        <dbReference type="ARBA" id="ARBA00022475"/>
    </source>
</evidence>
<dbReference type="InterPro" id="IPR035906">
    <property type="entry name" value="MetI-like_sf"/>
</dbReference>
<keyword evidence="5 7" id="KW-1133">Transmembrane helix</keyword>
<dbReference type="Gene3D" id="1.10.3720.10">
    <property type="entry name" value="MetI-like"/>
    <property type="match status" value="1"/>
</dbReference>
<evidence type="ECO:0000256" key="2">
    <source>
        <dbReference type="ARBA" id="ARBA00022448"/>
    </source>
</evidence>
<feature type="domain" description="ABC transmembrane type-1" evidence="8">
    <location>
        <begin position="115"/>
        <end position="324"/>
    </location>
</feature>
<gene>
    <name evidence="9" type="ORF">ENQ20_01980</name>
</gene>
<feature type="transmembrane region" description="Helical" evidence="7">
    <location>
        <begin position="205"/>
        <end position="224"/>
    </location>
</feature>
<organism evidence="9">
    <name type="scientific">Caldilinea aerophila</name>
    <dbReference type="NCBI Taxonomy" id="133453"/>
    <lineage>
        <taxon>Bacteria</taxon>
        <taxon>Bacillati</taxon>
        <taxon>Chloroflexota</taxon>
        <taxon>Caldilineae</taxon>
        <taxon>Caldilineales</taxon>
        <taxon>Caldilineaceae</taxon>
        <taxon>Caldilinea</taxon>
    </lineage>
</organism>
<proteinExistence type="inferred from homology"/>
<dbReference type="PROSITE" id="PS50928">
    <property type="entry name" value="ABC_TM1"/>
    <property type="match status" value="1"/>
</dbReference>
<feature type="transmembrane region" description="Helical" evidence="7">
    <location>
        <begin position="154"/>
        <end position="176"/>
    </location>
</feature>
<evidence type="ECO:0000256" key="5">
    <source>
        <dbReference type="ARBA" id="ARBA00022989"/>
    </source>
</evidence>
<feature type="transmembrane region" description="Helical" evidence="7">
    <location>
        <begin position="305"/>
        <end position="331"/>
    </location>
</feature>
<comment type="caution">
    <text evidence="9">The sequence shown here is derived from an EMBL/GenBank/DDBJ whole genome shotgun (WGS) entry which is preliminary data.</text>
</comment>
<keyword evidence="2 7" id="KW-0813">Transport</keyword>
<dbReference type="CDD" id="cd06261">
    <property type="entry name" value="TM_PBP2"/>
    <property type="match status" value="1"/>
</dbReference>
<dbReference type="AlphaFoldDB" id="A0A7C1JIR0"/>
<feature type="transmembrane region" description="Helical" evidence="7">
    <location>
        <begin position="260"/>
        <end position="285"/>
    </location>
</feature>
<keyword evidence="4 7" id="KW-0812">Transmembrane</keyword>
<dbReference type="InterPro" id="IPR045621">
    <property type="entry name" value="BPD_transp_1_N"/>
</dbReference>
<evidence type="ECO:0000256" key="4">
    <source>
        <dbReference type="ARBA" id="ARBA00022692"/>
    </source>
</evidence>
<dbReference type="PANTHER" id="PTHR30465">
    <property type="entry name" value="INNER MEMBRANE ABC TRANSPORTER"/>
    <property type="match status" value="1"/>
</dbReference>
<dbReference type="Pfam" id="PF00528">
    <property type="entry name" value="BPD_transp_1"/>
    <property type="match status" value="1"/>
</dbReference>
<feature type="transmembrane region" description="Helical" evidence="7">
    <location>
        <begin position="9"/>
        <end position="29"/>
    </location>
</feature>
<sequence>MGQYILRRVLTAIPTLFFISFVIFALLALSPGDPTANLPPSLPMEIKLRVREALGMNQPLPLRYVRWLQQFMVNEPLNAFEKATGIRIGDSENRLRITSWTARGKPVIDLIVERLPQTLWVVGLAYVIAVLIAVPLGVLSAYRQNSLFDQVASVIAVIGFSLPTFFTGVLVIQFFAVRLGWFPTLYNTTLRVTDWGTFVEQLRQMAMPVFVLAFFQIATISRFARSAVIENLRMDYVRTARAKGLTEKAVITRHVVRNSLIPVVTLLALGIPSIFGGAIVTEQIFAVNGIGQLLILSIQSNDLPVVQTVLVIFSVLVILFNLIADILYGILDPRIRYS</sequence>
<feature type="transmembrane region" description="Helical" evidence="7">
    <location>
        <begin position="119"/>
        <end position="142"/>
    </location>
</feature>
<reference evidence="9" key="1">
    <citation type="journal article" date="2020" name="mSystems">
        <title>Genome- and Community-Level Interaction Insights into Carbon Utilization and Element Cycling Functions of Hydrothermarchaeota in Hydrothermal Sediment.</title>
        <authorList>
            <person name="Zhou Z."/>
            <person name="Liu Y."/>
            <person name="Xu W."/>
            <person name="Pan J."/>
            <person name="Luo Z.H."/>
            <person name="Li M."/>
        </authorList>
    </citation>
    <scope>NUCLEOTIDE SEQUENCE [LARGE SCALE GENOMIC DNA]</scope>
    <source>
        <strain evidence="9">SpSt-289</strain>
    </source>
</reference>
<dbReference type="PANTHER" id="PTHR30465:SF97">
    <property type="entry name" value="OPPB IN A BINDING PROTEIN-DEPENDENT TRANSPORT SYSTEM"/>
    <property type="match status" value="1"/>
</dbReference>
<dbReference type="Pfam" id="PF19300">
    <property type="entry name" value="BPD_transp_1_N"/>
    <property type="match status" value="1"/>
</dbReference>
<comment type="subcellular location">
    <subcellularLocation>
        <location evidence="1 7">Cell membrane</location>
        <topology evidence="1 7">Multi-pass membrane protein</topology>
    </subcellularLocation>
</comment>
<evidence type="ECO:0000256" key="7">
    <source>
        <dbReference type="RuleBase" id="RU363032"/>
    </source>
</evidence>
<comment type="similarity">
    <text evidence="7">Belongs to the binding-protein-dependent transport system permease family.</text>
</comment>
<evidence type="ECO:0000313" key="9">
    <source>
        <dbReference type="EMBL" id="HDX30242.1"/>
    </source>
</evidence>
<accession>A0A7C1JIR0</accession>
<dbReference type="GO" id="GO:0005886">
    <property type="term" value="C:plasma membrane"/>
    <property type="evidence" value="ECO:0007669"/>
    <property type="project" value="UniProtKB-SubCell"/>
</dbReference>
<dbReference type="SUPFAM" id="SSF161098">
    <property type="entry name" value="MetI-like"/>
    <property type="match status" value="1"/>
</dbReference>
<name>A0A7C1JIR0_9CHLR</name>
<evidence type="ECO:0000259" key="8">
    <source>
        <dbReference type="PROSITE" id="PS50928"/>
    </source>
</evidence>
<dbReference type="GO" id="GO:0055085">
    <property type="term" value="P:transmembrane transport"/>
    <property type="evidence" value="ECO:0007669"/>
    <property type="project" value="InterPro"/>
</dbReference>
<protein>
    <submittedName>
        <fullName evidence="9">ABC transporter permease</fullName>
    </submittedName>
</protein>
<keyword evidence="3" id="KW-1003">Cell membrane</keyword>